<reference evidence="2 3" key="1">
    <citation type="journal article" date="2015" name="Genome Biol. Evol.">
        <title>Characterization of Three Mycobacterium spp. with Potential Use in Bioremediation by Genome Sequencing and Comparative Genomics.</title>
        <authorList>
            <person name="Das S."/>
            <person name="Pettersson B.M."/>
            <person name="Behra P.R."/>
            <person name="Ramesh M."/>
            <person name="Dasgupta S."/>
            <person name="Bhattacharya A."/>
            <person name="Kirsebom L.A."/>
        </authorList>
    </citation>
    <scope>NUCLEOTIDE SEQUENCE [LARGE SCALE GENOMIC DNA]</scope>
    <source>
        <strain evidence="2 3">DSM 43826</strain>
    </source>
</reference>
<evidence type="ECO:0000313" key="3">
    <source>
        <dbReference type="Proteomes" id="UP000036513"/>
    </source>
</evidence>
<gene>
    <name evidence="2" type="ORF">MCHLDSM_02894</name>
</gene>
<feature type="region of interest" description="Disordered" evidence="1">
    <location>
        <begin position="58"/>
        <end position="78"/>
    </location>
</feature>
<dbReference type="Proteomes" id="UP000036513">
    <property type="component" value="Unassembled WGS sequence"/>
</dbReference>
<evidence type="ECO:0000313" key="2">
    <source>
        <dbReference type="EMBL" id="KMO76745.1"/>
    </source>
</evidence>
<dbReference type="AlphaFoldDB" id="A0A0J6W093"/>
<feature type="compositionally biased region" description="Low complexity" evidence="1">
    <location>
        <begin position="64"/>
        <end position="78"/>
    </location>
</feature>
<keyword evidence="3" id="KW-1185">Reference proteome</keyword>
<protein>
    <submittedName>
        <fullName evidence="2">Uncharacterized protein</fullName>
    </submittedName>
</protein>
<proteinExistence type="predicted"/>
<sequence length="92" mass="9206" precursor="true">MRRSVYFTNGMRAPSRNHFATPASGDAMSTNLTSLGAGGSVPAASSAASRAATMLPIDSPITMTGPSAARTAAPARSTPCASARSVANGFCE</sequence>
<comment type="caution">
    <text evidence="2">The sequence shown here is derived from an EMBL/GenBank/DDBJ whole genome shotgun (WGS) entry which is preliminary data.</text>
</comment>
<accession>A0A0J6W093</accession>
<evidence type="ECO:0000256" key="1">
    <source>
        <dbReference type="SAM" id="MobiDB-lite"/>
    </source>
</evidence>
<dbReference type="EMBL" id="JYNL01000023">
    <property type="protein sequence ID" value="KMO76745.1"/>
    <property type="molecule type" value="Genomic_DNA"/>
</dbReference>
<name>A0A0J6W093_9MYCO</name>
<organism evidence="2 3">
    <name type="scientific">Mycolicibacterium chlorophenolicum</name>
    <dbReference type="NCBI Taxonomy" id="37916"/>
    <lineage>
        <taxon>Bacteria</taxon>
        <taxon>Bacillati</taxon>
        <taxon>Actinomycetota</taxon>
        <taxon>Actinomycetes</taxon>
        <taxon>Mycobacteriales</taxon>
        <taxon>Mycobacteriaceae</taxon>
        <taxon>Mycolicibacterium</taxon>
    </lineage>
</organism>